<evidence type="ECO:0000313" key="2">
    <source>
        <dbReference type="EMBL" id="KAL2722444.1"/>
    </source>
</evidence>
<gene>
    <name evidence="2" type="ORF">V1478_009307</name>
</gene>
<reference evidence="2 3" key="1">
    <citation type="journal article" date="2024" name="Ann. Entomol. Soc. Am.">
        <title>Genomic analyses of the southern and eastern yellowjacket wasps (Hymenoptera: Vespidae) reveal evolutionary signatures of social life.</title>
        <authorList>
            <person name="Catto M.A."/>
            <person name="Caine P.B."/>
            <person name="Orr S.E."/>
            <person name="Hunt B.G."/>
            <person name="Goodisman M.A.D."/>
        </authorList>
    </citation>
    <scope>NUCLEOTIDE SEQUENCE [LARGE SCALE GENOMIC DNA]</scope>
    <source>
        <strain evidence="2">233</strain>
        <tissue evidence="2">Head and thorax</tissue>
    </source>
</reference>
<keyword evidence="1" id="KW-0732">Signal</keyword>
<proteinExistence type="predicted"/>
<sequence length="76" mass="8813">MTNKTHRVLHFRCLLFTMATRLRGRSENRNEILLEAENSMGRRRSRFAASSQYSEEDRPVKSQGKFGTIAKVAKQL</sequence>
<feature type="signal peptide" evidence="1">
    <location>
        <begin position="1"/>
        <end position="24"/>
    </location>
</feature>
<evidence type="ECO:0000313" key="3">
    <source>
        <dbReference type="Proteomes" id="UP001607302"/>
    </source>
</evidence>
<comment type="caution">
    <text evidence="2">The sequence shown here is derived from an EMBL/GenBank/DDBJ whole genome shotgun (WGS) entry which is preliminary data.</text>
</comment>
<name>A0ABD2AP93_VESSQ</name>
<dbReference type="AlphaFoldDB" id="A0ABD2AP93"/>
<evidence type="ECO:0000256" key="1">
    <source>
        <dbReference type="SAM" id="SignalP"/>
    </source>
</evidence>
<feature type="chain" id="PRO_5044759381" evidence="1">
    <location>
        <begin position="25"/>
        <end position="76"/>
    </location>
</feature>
<accession>A0ABD2AP93</accession>
<protein>
    <submittedName>
        <fullName evidence="2">Uncharacterized protein</fullName>
    </submittedName>
</protein>
<organism evidence="2 3">
    <name type="scientific">Vespula squamosa</name>
    <name type="common">Southern yellow jacket</name>
    <name type="synonym">Wasp</name>
    <dbReference type="NCBI Taxonomy" id="30214"/>
    <lineage>
        <taxon>Eukaryota</taxon>
        <taxon>Metazoa</taxon>
        <taxon>Ecdysozoa</taxon>
        <taxon>Arthropoda</taxon>
        <taxon>Hexapoda</taxon>
        <taxon>Insecta</taxon>
        <taxon>Pterygota</taxon>
        <taxon>Neoptera</taxon>
        <taxon>Endopterygota</taxon>
        <taxon>Hymenoptera</taxon>
        <taxon>Apocrita</taxon>
        <taxon>Aculeata</taxon>
        <taxon>Vespoidea</taxon>
        <taxon>Vespidae</taxon>
        <taxon>Vespinae</taxon>
        <taxon>Vespula</taxon>
    </lineage>
</organism>
<dbReference type="Proteomes" id="UP001607302">
    <property type="component" value="Unassembled WGS sequence"/>
</dbReference>
<dbReference type="EMBL" id="JAUDFV010000141">
    <property type="protein sequence ID" value="KAL2722444.1"/>
    <property type="molecule type" value="Genomic_DNA"/>
</dbReference>
<keyword evidence="3" id="KW-1185">Reference proteome</keyword>